<keyword evidence="3 7" id="KW-0489">Methyltransferase</keyword>
<dbReference type="InterPro" id="IPR012263">
    <property type="entry name" value="M_m6A_EcoRV"/>
</dbReference>
<keyword evidence="5" id="KW-0949">S-adenosyl-L-methionine</keyword>
<proteinExistence type="inferred from homology"/>
<dbReference type="Pfam" id="PF02086">
    <property type="entry name" value="MethyltransfD12"/>
    <property type="match status" value="1"/>
</dbReference>
<dbReference type="GO" id="GO:0008168">
    <property type="term" value="F:methyltransferase activity"/>
    <property type="evidence" value="ECO:0007669"/>
    <property type="project" value="UniProtKB-KW"/>
</dbReference>
<evidence type="ECO:0000256" key="3">
    <source>
        <dbReference type="ARBA" id="ARBA00022603"/>
    </source>
</evidence>
<dbReference type="EC" id="2.1.1.72" evidence="2"/>
<dbReference type="SUPFAM" id="SSF53335">
    <property type="entry name" value="S-adenosyl-L-methionine-dependent methyltransferases"/>
    <property type="match status" value="1"/>
</dbReference>
<reference evidence="8" key="1">
    <citation type="journal article" date="2015" name="Genome Announc.">
        <title>Draft Genome Sequence of an Anaerobic Ammonium-Oxidizing Bacterium, "Candidatus Brocadia sinica".</title>
        <authorList>
            <person name="Oshiki M."/>
            <person name="Shinyako-Hata K."/>
            <person name="Satoh H."/>
            <person name="Okabe S."/>
        </authorList>
    </citation>
    <scope>NUCLEOTIDE SEQUENCE [LARGE SCALE GENOMIC DNA]</scope>
    <source>
        <strain evidence="8">JPN1</strain>
    </source>
</reference>
<evidence type="ECO:0000256" key="6">
    <source>
        <dbReference type="ARBA" id="ARBA00047942"/>
    </source>
</evidence>
<gene>
    <name evidence="7" type="ORF">BROSI_A0389</name>
</gene>
<evidence type="ECO:0000313" key="7">
    <source>
        <dbReference type="EMBL" id="GAN31885.1"/>
    </source>
</evidence>
<keyword evidence="4" id="KW-0808">Transferase</keyword>
<comment type="catalytic activity">
    <reaction evidence="6">
        <text>a 2'-deoxyadenosine in DNA + S-adenosyl-L-methionine = an N(6)-methyl-2'-deoxyadenosine in DNA + S-adenosyl-L-homocysteine + H(+)</text>
        <dbReference type="Rhea" id="RHEA:15197"/>
        <dbReference type="Rhea" id="RHEA-COMP:12418"/>
        <dbReference type="Rhea" id="RHEA-COMP:12419"/>
        <dbReference type="ChEBI" id="CHEBI:15378"/>
        <dbReference type="ChEBI" id="CHEBI:57856"/>
        <dbReference type="ChEBI" id="CHEBI:59789"/>
        <dbReference type="ChEBI" id="CHEBI:90615"/>
        <dbReference type="ChEBI" id="CHEBI:90616"/>
        <dbReference type="EC" id="2.1.1.72"/>
    </reaction>
</comment>
<dbReference type="EMBL" id="BAFN01000001">
    <property type="protein sequence ID" value="GAN31885.1"/>
    <property type="molecule type" value="Genomic_DNA"/>
</dbReference>
<dbReference type="PANTHER" id="PTHR30481:SF4">
    <property type="entry name" value="SITE-SPECIFIC DNA-METHYLTRANSFERASE (ADENINE-SPECIFIC)"/>
    <property type="match status" value="1"/>
</dbReference>
<accession>A0ABQ0JT39</accession>
<sequence>MGGKYFLASWLSQHIPQHTLYCEPFCGAGHLLFGKEPSQAGVINDIDNYLVTFFRVIQEPGKCQMLTNLLNYMPYSRSLWQGIRANWKQGNIPQDEIERVAQWYYLNRTCFSGDQLRGGFAVPSTTGRNPITSFRNTIETFDMVAERLRNVCIESLDYTDCIKRYDSEDTLFFCDSPYLNSEHYYGKDSFSQDDHYNLAELLNKVKGKAMVSHYQNSLYDELYKGWNRYEYQSFKGSHKSEGEEKPRTQEVLYCNFQSVRTRSLFDG</sequence>
<dbReference type="InterPro" id="IPR029063">
    <property type="entry name" value="SAM-dependent_MTases_sf"/>
</dbReference>
<comment type="caution">
    <text evidence="7">The sequence shown here is derived from an EMBL/GenBank/DDBJ whole genome shotgun (WGS) entry which is preliminary data.</text>
</comment>
<keyword evidence="8" id="KW-1185">Reference proteome</keyword>
<dbReference type="GO" id="GO:0032259">
    <property type="term" value="P:methylation"/>
    <property type="evidence" value="ECO:0007669"/>
    <property type="project" value="UniProtKB-KW"/>
</dbReference>
<evidence type="ECO:0000256" key="2">
    <source>
        <dbReference type="ARBA" id="ARBA00011900"/>
    </source>
</evidence>
<dbReference type="PIRSF" id="PIRSF000398">
    <property type="entry name" value="M_m6A_EcoRV"/>
    <property type="match status" value="1"/>
</dbReference>
<organism evidence="7 8">
    <name type="scientific">Candidatus Brocadia sinica JPN1</name>
    <dbReference type="NCBI Taxonomy" id="1197129"/>
    <lineage>
        <taxon>Bacteria</taxon>
        <taxon>Pseudomonadati</taxon>
        <taxon>Planctomycetota</taxon>
        <taxon>Candidatus Brocadiia</taxon>
        <taxon>Candidatus Brocadiales</taxon>
        <taxon>Candidatus Brocadiaceae</taxon>
        <taxon>Candidatus Brocadia</taxon>
    </lineage>
</organism>
<dbReference type="InterPro" id="IPR023095">
    <property type="entry name" value="Ade_MeTrfase_dom_2"/>
</dbReference>
<name>A0ABQ0JT39_9BACT</name>
<dbReference type="PANTHER" id="PTHR30481">
    <property type="entry name" value="DNA ADENINE METHYLASE"/>
    <property type="match status" value="1"/>
</dbReference>
<evidence type="ECO:0000256" key="4">
    <source>
        <dbReference type="ARBA" id="ARBA00022679"/>
    </source>
</evidence>
<evidence type="ECO:0000256" key="5">
    <source>
        <dbReference type="ARBA" id="ARBA00022691"/>
    </source>
</evidence>
<comment type="similarity">
    <text evidence="1">Belongs to the N(4)/N(6)-methyltransferase family.</text>
</comment>
<dbReference type="Proteomes" id="UP000032309">
    <property type="component" value="Unassembled WGS sequence"/>
</dbReference>
<evidence type="ECO:0000313" key="8">
    <source>
        <dbReference type="Proteomes" id="UP000032309"/>
    </source>
</evidence>
<dbReference type="Gene3D" id="1.10.1020.10">
    <property type="entry name" value="Adenine-specific Methyltransferase, Domain 2"/>
    <property type="match status" value="1"/>
</dbReference>
<dbReference type="InterPro" id="IPR012327">
    <property type="entry name" value="MeTrfase_D12"/>
</dbReference>
<dbReference type="Gene3D" id="3.40.50.150">
    <property type="entry name" value="Vaccinia Virus protein VP39"/>
    <property type="match status" value="1"/>
</dbReference>
<protein>
    <recommendedName>
        <fullName evidence="2">site-specific DNA-methyltransferase (adenine-specific)</fullName>
        <ecNumber evidence="2">2.1.1.72</ecNumber>
    </recommendedName>
</protein>
<evidence type="ECO:0000256" key="1">
    <source>
        <dbReference type="ARBA" id="ARBA00006594"/>
    </source>
</evidence>